<keyword evidence="4" id="KW-1185">Reference proteome</keyword>
<feature type="signal peptide" evidence="2">
    <location>
        <begin position="1"/>
        <end position="32"/>
    </location>
</feature>
<dbReference type="EMBL" id="BOPV01000001">
    <property type="protein sequence ID" value="GIL38899.1"/>
    <property type="molecule type" value="Genomic_DNA"/>
</dbReference>
<proteinExistence type="predicted"/>
<gene>
    <name evidence="3" type="ORF">TMPK1_11360</name>
</gene>
<evidence type="ECO:0000313" key="3">
    <source>
        <dbReference type="EMBL" id="GIL38899.1"/>
    </source>
</evidence>
<feature type="chain" id="PRO_5035854674" evidence="2">
    <location>
        <begin position="33"/>
        <end position="111"/>
    </location>
</feature>
<feature type="region of interest" description="Disordered" evidence="1">
    <location>
        <begin position="31"/>
        <end position="111"/>
    </location>
</feature>
<keyword evidence="2" id="KW-0732">Signal</keyword>
<name>A0A8S8XB97_9PROT</name>
<dbReference type="Proteomes" id="UP000681075">
    <property type="component" value="Unassembled WGS sequence"/>
</dbReference>
<evidence type="ECO:0000256" key="1">
    <source>
        <dbReference type="SAM" id="MobiDB-lite"/>
    </source>
</evidence>
<accession>A0A8S8XB97</accession>
<feature type="compositionally biased region" description="Basic and acidic residues" evidence="1">
    <location>
        <begin position="54"/>
        <end position="71"/>
    </location>
</feature>
<protein>
    <submittedName>
        <fullName evidence="3">Uncharacterized protein</fullName>
    </submittedName>
</protein>
<comment type="caution">
    <text evidence="3">The sequence shown here is derived from an EMBL/GenBank/DDBJ whole genome shotgun (WGS) entry which is preliminary data.</text>
</comment>
<dbReference type="AlphaFoldDB" id="A0A8S8XB97"/>
<evidence type="ECO:0000313" key="4">
    <source>
        <dbReference type="Proteomes" id="UP000681075"/>
    </source>
</evidence>
<organism evidence="3 4">
    <name type="scientific">Roseiterribacter gracilis</name>
    <dbReference type="NCBI Taxonomy" id="2812848"/>
    <lineage>
        <taxon>Bacteria</taxon>
        <taxon>Pseudomonadati</taxon>
        <taxon>Pseudomonadota</taxon>
        <taxon>Alphaproteobacteria</taxon>
        <taxon>Rhodospirillales</taxon>
        <taxon>Roseiterribacteraceae</taxon>
        <taxon>Roseiterribacter</taxon>
    </lineage>
</organism>
<sequence>MLEPHAGRLAFVGMRMKLLSATALLLIGTAAAAPPPDPAPAEPKANKMIPTEPAQRRADETLSDKLDRSDGVLHPAPTQDGAAVRKPPVTPNGDRDVIVPPTEKTDAVNPK</sequence>
<reference evidence="3" key="1">
    <citation type="submission" date="2021-02" db="EMBL/GenBank/DDBJ databases">
        <title>Genome sequence of Rhodospirillales sp. strain TMPK1 isolated from soil.</title>
        <authorList>
            <person name="Nakai R."/>
            <person name="Kusada H."/>
            <person name="Tamaki H."/>
        </authorList>
    </citation>
    <scope>NUCLEOTIDE SEQUENCE</scope>
    <source>
        <strain evidence="3">TMPK1</strain>
    </source>
</reference>
<evidence type="ECO:0000256" key="2">
    <source>
        <dbReference type="SAM" id="SignalP"/>
    </source>
</evidence>